<dbReference type="eggNOG" id="ENOG50335K9">
    <property type="taxonomic scope" value="Bacteria"/>
</dbReference>
<name>Q20ZM6_RHOPB</name>
<organism evidence="1">
    <name type="scientific">Rhodopseudomonas palustris (strain BisB18)</name>
    <dbReference type="NCBI Taxonomy" id="316056"/>
    <lineage>
        <taxon>Bacteria</taxon>
        <taxon>Pseudomonadati</taxon>
        <taxon>Pseudomonadota</taxon>
        <taxon>Alphaproteobacteria</taxon>
        <taxon>Hyphomicrobiales</taxon>
        <taxon>Nitrobacteraceae</taxon>
        <taxon>Rhodopseudomonas</taxon>
    </lineage>
</organism>
<gene>
    <name evidence="1" type="ordered locus">RPC_3881</name>
</gene>
<dbReference type="HOGENOM" id="CLU_077945_0_0_5"/>
<dbReference type="STRING" id="316056.RPC_3881"/>
<sequence>MADTVPSADKIFMVMNAPFDPASHSNNELSPNVCSMFGVADPGSEFDDRRCTDRATDRILAMASRALAQSDFRPAGSVYLAALKVALWEEPPAFGTDIYADNYRVASLDGQWLAIALIANAEREGGVARHAWSLAAFSADSEDRQVLKRHAVNESRNTLAYLTLLDLSFPEVISSAFRRELHELSPGYAMEQDLIVVDQSPDSRPPALDDFLQMNIAGLRTAVRVEMLRSALAVHCPFENLPAAATVQDIILRNEFRDIASIGILIERRVHGLEAVDISRLFCRGLREFNRRTSEEPIEFSYHQRFGNYP</sequence>
<proteinExistence type="predicted"/>
<dbReference type="EMBL" id="CP000301">
    <property type="protein sequence ID" value="ABD89410.1"/>
    <property type="molecule type" value="Genomic_DNA"/>
</dbReference>
<reference evidence="1" key="1">
    <citation type="submission" date="2006-03" db="EMBL/GenBank/DDBJ databases">
        <title>Complete sequence of Rhodopseudomonas palustris BisB18.</title>
        <authorList>
            <consortium name="US DOE Joint Genome Institute"/>
            <person name="Copeland A."/>
            <person name="Lucas S."/>
            <person name="Lapidus A."/>
            <person name="Barry K."/>
            <person name="Detter J.C."/>
            <person name="Glavina del Rio T."/>
            <person name="Hammon N."/>
            <person name="Israni S."/>
            <person name="Dalin E."/>
            <person name="Tice H."/>
            <person name="Pitluck S."/>
            <person name="Chain P."/>
            <person name="Malfatti S."/>
            <person name="Shin M."/>
            <person name="Vergez L."/>
            <person name="Schmutz J."/>
            <person name="Larimer F."/>
            <person name="Land M."/>
            <person name="Hauser L."/>
            <person name="Pelletier D.A."/>
            <person name="Kyrpides N."/>
            <person name="Anderson I."/>
            <person name="Oda Y."/>
            <person name="Harwood C.S."/>
            <person name="Richardson P."/>
        </authorList>
    </citation>
    <scope>NUCLEOTIDE SEQUENCE [LARGE SCALE GENOMIC DNA]</scope>
    <source>
        <strain evidence="1">BisB18</strain>
    </source>
</reference>
<protein>
    <submittedName>
        <fullName evidence="1">Uncharacterized protein</fullName>
    </submittedName>
</protein>
<dbReference type="AlphaFoldDB" id="Q20ZM6"/>
<evidence type="ECO:0000313" key="1">
    <source>
        <dbReference type="EMBL" id="ABD89410.1"/>
    </source>
</evidence>
<dbReference type="KEGG" id="rpc:RPC_3881"/>
<accession>Q20ZM6</accession>
<dbReference type="RefSeq" id="WP_011474292.1">
    <property type="nucleotide sequence ID" value="NC_007925.1"/>
</dbReference>